<proteinExistence type="predicted"/>
<evidence type="ECO:0000313" key="1">
    <source>
        <dbReference type="EMBL" id="MBX56864.1"/>
    </source>
</evidence>
<dbReference type="EMBL" id="GGEC01076380">
    <property type="protein sequence ID" value="MBX56864.1"/>
    <property type="molecule type" value="Transcribed_RNA"/>
</dbReference>
<protein>
    <submittedName>
        <fullName evidence="1">Uncharacterized protein</fullName>
    </submittedName>
</protein>
<organism evidence="1">
    <name type="scientific">Rhizophora mucronata</name>
    <name type="common">Asiatic mangrove</name>
    <dbReference type="NCBI Taxonomy" id="61149"/>
    <lineage>
        <taxon>Eukaryota</taxon>
        <taxon>Viridiplantae</taxon>
        <taxon>Streptophyta</taxon>
        <taxon>Embryophyta</taxon>
        <taxon>Tracheophyta</taxon>
        <taxon>Spermatophyta</taxon>
        <taxon>Magnoliopsida</taxon>
        <taxon>eudicotyledons</taxon>
        <taxon>Gunneridae</taxon>
        <taxon>Pentapetalae</taxon>
        <taxon>rosids</taxon>
        <taxon>fabids</taxon>
        <taxon>Malpighiales</taxon>
        <taxon>Rhizophoraceae</taxon>
        <taxon>Rhizophora</taxon>
    </lineage>
</organism>
<accession>A0A2P2PQ70</accession>
<reference evidence="1" key="1">
    <citation type="submission" date="2018-02" db="EMBL/GenBank/DDBJ databases">
        <title>Rhizophora mucronata_Transcriptome.</title>
        <authorList>
            <person name="Meera S.P."/>
            <person name="Sreeshan A."/>
            <person name="Augustine A."/>
        </authorList>
    </citation>
    <scope>NUCLEOTIDE SEQUENCE</scope>
    <source>
        <tissue evidence="1">Leaf</tissue>
    </source>
</reference>
<dbReference type="AlphaFoldDB" id="A0A2P2PQ70"/>
<sequence length="36" mass="4064">MLTESLQKFVKHPPFSNIRVDSNDLPIELKIGPKGN</sequence>
<name>A0A2P2PQ70_RHIMU</name>